<evidence type="ECO:0000313" key="11">
    <source>
        <dbReference type="Proteomes" id="UP001152799"/>
    </source>
</evidence>
<feature type="domain" description="GH16" evidence="8">
    <location>
        <begin position="217"/>
        <end position="507"/>
    </location>
</feature>
<dbReference type="OrthoDB" id="4781at2759"/>
<evidence type="ECO:0008006" key="12">
    <source>
        <dbReference type="Google" id="ProtNLM"/>
    </source>
</evidence>
<reference evidence="10" key="1">
    <citation type="submission" date="2022-01" db="EMBL/GenBank/DDBJ databases">
        <authorList>
            <person name="King R."/>
        </authorList>
    </citation>
    <scope>NUCLEOTIDE SEQUENCE</scope>
</reference>
<gene>
    <name evidence="10" type="ORF">CEUTPL_LOCUS7440</name>
</gene>
<dbReference type="Proteomes" id="UP001152799">
    <property type="component" value="Chromosome 3"/>
</dbReference>
<evidence type="ECO:0000256" key="3">
    <source>
        <dbReference type="ARBA" id="ARBA00022525"/>
    </source>
</evidence>
<keyword evidence="4" id="KW-0399">Innate immunity</keyword>
<dbReference type="InterPro" id="IPR013320">
    <property type="entry name" value="ConA-like_dom_sf"/>
</dbReference>
<dbReference type="Gene3D" id="2.60.40.2140">
    <property type="entry name" value="Beta-1,3-glucan-recognition protein, N-terminal domain"/>
    <property type="match status" value="1"/>
</dbReference>
<dbReference type="GO" id="GO:0045087">
    <property type="term" value="P:innate immune response"/>
    <property type="evidence" value="ECO:0007669"/>
    <property type="project" value="UniProtKB-KW"/>
</dbReference>
<dbReference type="GO" id="GO:0030246">
    <property type="term" value="F:carbohydrate binding"/>
    <property type="evidence" value="ECO:0007669"/>
    <property type="project" value="InterPro"/>
</dbReference>
<evidence type="ECO:0000256" key="6">
    <source>
        <dbReference type="ARBA" id="ARBA00022859"/>
    </source>
</evidence>
<dbReference type="Pfam" id="PF15886">
    <property type="entry name" value="CBM39"/>
    <property type="match status" value="1"/>
</dbReference>
<dbReference type="InterPro" id="IPR043030">
    <property type="entry name" value="BGBP_N_sf"/>
</dbReference>
<keyword evidence="6" id="KW-0391">Immunity</keyword>
<evidence type="ECO:0000256" key="1">
    <source>
        <dbReference type="ARBA" id="ARBA00004613"/>
    </source>
</evidence>
<accession>A0A9N9QNJ8</accession>
<evidence type="ECO:0000256" key="2">
    <source>
        <dbReference type="ARBA" id="ARBA00008781"/>
    </source>
</evidence>
<dbReference type="InterPro" id="IPR000757">
    <property type="entry name" value="Beta-glucanase-like"/>
</dbReference>
<dbReference type="PANTHER" id="PTHR10963:SF60">
    <property type="entry name" value="GRAM-NEGATIVE BACTERIA-BINDING PROTEIN 1-RELATED"/>
    <property type="match status" value="1"/>
</dbReference>
<keyword evidence="5" id="KW-0732">Signal</keyword>
<dbReference type="Gene3D" id="2.60.120.200">
    <property type="match status" value="1"/>
</dbReference>
<evidence type="ECO:0000256" key="5">
    <source>
        <dbReference type="ARBA" id="ARBA00022729"/>
    </source>
</evidence>
<evidence type="ECO:0000259" key="9">
    <source>
        <dbReference type="PROSITE" id="PS51969"/>
    </source>
</evidence>
<proteinExistence type="inferred from homology"/>
<keyword evidence="3" id="KW-0964">Secreted</keyword>
<dbReference type="FunFam" id="2.60.40.2140:FF:000001">
    <property type="entry name" value="Beta-1,3-glucan-binding protein"/>
    <property type="match status" value="1"/>
</dbReference>
<dbReference type="AlphaFoldDB" id="A0A9N9QNJ8"/>
<dbReference type="Pfam" id="PF00722">
    <property type="entry name" value="Glyco_hydro_16"/>
    <property type="match status" value="1"/>
</dbReference>
<dbReference type="SUPFAM" id="SSF49899">
    <property type="entry name" value="Concanavalin A-like lectins/glucanases"/>
    <property type="match status" value="1"/>
</dbReference>
<evidence type="ECO:0000256" key="7">
    <source>
        <dbReference type="ARBA" id="ARBA00023180"/>
    </source>
</evidence>
<sequence length="507" mass="57596">MYSSFRVSSEYRLPLLIRISLTRFLHMKTMNQLVWCFMLITYSPLCYGQAFEVPDATVEVFSPRGLRVSIPDVEGIKLFAFHGKINEEMNGREAGFFSRDIVKAKNGRWTFYDSQAKLNIGDILYYWTYADYFDGERKLGYTQDDQLFTVTELLPKPGSNPTIPVTKAPIDGCRPSITTVKGQSSCQGKLIFDSNFAHYADNKDQLWMVHRKYATGPDYEFVIYQDNLPTLSVENDKLVIMPVLTDSMYGDDFVTGSEGLDLGKTCTGVRASSECYQVAQAWYIIPPVISSQLTTKKKFSFKYGKVEIRAKLPKGDWLYPELFLNSENEEYGRYYDSGQIRIAFTNGNQGDNQQIQGGVILGPETQQRKFAMKSIHNTKSWTEDFHNFTVLWTPESIISSVDNVVFSTVTPPAGGFSSLTDKLRLTASEKWKGGNKIAPFDKEMHLVIGVGAGGHNFEDRSDGSKPWKNDNPLSQKNFYRARGQWFPTWGRDAKLTLDYVKVWALEA</sequence>
<evidence type="ECO:0000259" key="8">
    <source>
        <dbReference type="PROSITE" id="PS51762"/>
    </source>
</evidence>
<evidence type="ECO:0000256" key="4">
    <source>
        <dbReference type="ARBA" id="ARBA00022588"/>
    </source>
</evidence>
<name>A0A9N9QNJ8_9CUCU</name>
<feature type="domain" description="CBM39" evidence="9">
    <location>
        <begin position="51"/>
        <end position="155"/>
    </location>
</feature>
<keyword evidence="11" id="KW-1185">Reference proteome</keyword>
<dbReference type="InterPro" id="IPR031756">
    <property type="entry name" value="BGBP_N"/>
</dbReference>
<protein>
    <recommendedName>
        <fullName evidence="12">Beta-1,3-glucan-binding protein</fullName>
    </recommendedName>
</protein>
<organism evidence="10 11">
    <name type="scientific">Ceutorhynchus assimilis</name>
    <name type="common">cabbage seed weevil</name>
    <dbReference type="NCBI Taxonomy" id="467358"/>
    <lineage>
        <taxon>Eukaryota</taxon>
        <taxon>Metazoa</taxon>
        <taxon>Ecdysozoa</taxon>
        <taxon>Arthropoda</taxon>
        <taxon>Hexapoda</taxon>
        <taxon>Insecta</taxon>
        <taxon>Pterygota</taxon>
        <taxon>Neoptera</taxon>
        <taxon>Endopterygota</taxon>
        <taxon>Coleoptera</taxon>
        <taxon>Polyphaga</taxon>
        <taxon>Cucujiformia</taxon>
        <taxon>Curculionidae</taxon>
        <taxon>Ceutorhynchinae</taxon>
        <taxon>Ceutorhynchus</taxon>
    </lineage>
</organism>
<keyword evidence="7" id="KW-0325">Glycoprotein</keyword>
<comment type="similarity">
    <text evidence="2">Belongs to the insect beta-1,3-glucan binding protein family.</text>
</comment>
<dbReference type="GO" id="GO:0005975">
    <property type="term" value="P:carbohydrate metabolic process"/>
    <property type="evidence" value="ECO:0007669"/>
    <property type="project" value="InterPro"/>
</dbReference>
<dbReference type="PROSITE" id="PS51762">
    <property type="entry name" value="GH16_2"/>
    <property type="match status" value="1"/>
</dbReference>
<dbReference type="PANTHER" id="PTHR10963">
    <property type="entry name" value="GLYCOSYL HYDROLASE-RELATED"/>
    <property type="match status" value="1"/>
</dbReference>
<dbReference type="InterPro" id="IPR050546">
    <property type="entry name" value="Glycosyl_Hydrlase_16"/>
</dbReference>
<evidence type="ECO:0000313" key="10">
    <source>
        <dbReference type="EMBL" id="CAG9766869.1"/>
    </source>
</evidence>
<comment type="subcellular location">
    <subcellularLocation>
        <location evidence="1">Secreted</location>
    </subcellularLocation>
</comment>
<dbReference type="GO" id="GO:0004553">
    <property type="term" value="F:hydrolase activity, hydrolyzing O-glycosyl compounds"/>
    <property type="evidence" value="ECO:0007669"/>
    <property type="project" value="InterPro"/>
</dbReference>
<dbReference type="PROSITE" id="PS51969">
    <property type="entry name" value="CBM39"/>
    <property type="match status" value="1"/>
</dbReference>
<dbReference type="EMBL" id="OU892279">
    <property type="protein sequence ID" value="CAG9766869.1"/>
    <property type="molecule type" value="Genomic_DNA"/>
</dbReference>
<dbReference type="GO" id="GO:0045088">
    <property type="term" value="P:regulation of innate immune response"/>
    <property type="evidence" value="ECO:0007669"/>
    <property type="project" value="UniProtKB-ARBA"/>
</dbReference>
<dbReference type="GO" id="GO:0005576">
    <property type="term" value="C:extracellular region"/>
    <property type="evidence" value="ECO:0007669"/>
    <property type="project" value="UniProtKB-SubCell"/>
</dbReference>